<accession>A0A401Q180</accession>
<dbReference type="SUPFAM" id="SSF50729">
    <property type="entry name" value="PH domain-like"/>
    <property type="match status" value="2"/>
</dbReference>
<dbReference type="GO" id="GO:0035556">
    <property type="term" value="P:intracellular signal transduction"/>
    <property type="evidence" value="ECO:0007669"/>
    <property type="project" value="InterPro"/>
</dbReference>
<dbReference type="Pfam" id="PF00610">
    <property type="entry name" value="DEP"/>
    <property type="match status" value="1"/>
</dbReference>
<dbReference type="AlphaFoldDB" id="A0A401Q180"/>
<dbReference type="SMART" id="SM00233">
    <property type="entry name" value="PH"/>
    <property type="match status" value="2"/>
</dbReference>
<dbReference type="InterPro" id="IPR011993">
    <property type="entry name" value="PH-like_dom_sf"/>
</dbReference>
<keyword evidence="1" id="KW-0597">Phosphoprotein</keyword>
<dbReference type="STRING" id="75743.A0A401Q180"/>
<feature type="domain" description="PH" evidence="4">
    <location>
        <begin position="247"/>
        <end position="354"/>
    </location>
</feature>
<evidence type="ECO:0000313" key="7">
    <source>
        <dbReference type="Proteomes" id="UP000288216"/>
    </source>
</evidence>
<name>A0A401Q180_SCYTO</name>
<dbReference type="GO" id="GO:0005886">
    <property type="term" value="C:plasma membrane"/>
    <property type="evidence" value="ECO:0007669"/>
    <property type="project" value="TreeGrafter"/>
</dbReference>
<dbReference type="InterPro" id="IPR036388">
    <property type="entry name" value="WH-like_DNA-bd_sf"/>
</dbReference>
<evidence type="ECO:0000259" key="5">
    <source>
        <dbReference type="PROSITE" id="PS50186"/>
    </source>
</evidence>
<feature type="domain" description="DEP" evidence="5">
    <location>
        <begin position="141"/>
        <end position="227"/>
    </location>
</feature>
<dbReference type="PANTHER" id="PTHR12092:SF2">
    <property type="entry name" value="PLECKSTRIN-2"/>
    <property type="match status" value="1"/>
</dbReference>
<dbReference type="SMART" id="SM00049">
    <property type="entry name" value="DEP"/>
    <property type="match status" value="1"/>
</dbReference>
<organism evidence="6 7">
    <name type="scientific">Scyliorhinus torazame</name>
    <name type="common">Cloudy catshark</name>
    <name type="synonym">Catulus torazame</name>
    <dbReference type="NCBI Taxonomy" id="75743"/>
    <lineage>
        <taxon>Eukaryota</taxon>
        <taxon>Metazoa</taxon>
        <taxon>Chordata</taxon>
        <taxon>Craniata</taxon>
        <taxon>Vertebrata</taxon>
        <taxon>Chondrichthyes</taxon>
        <taxon>Elasmobranchii</taxon>
        <taxon>Galeomorphii</taxon>
        <taxon>Galeoidea</taxon>
        <taxon>Carcharhiniformes</taxon>
        <taxon>Scyliorhinidae</taxon>
        <taxon>Scyliorhinus</taxon>
    </lineage>
</organism>
<dbReference type="InterPro" id="IPR000591">
    <property type="entry name" value="DEP_dom"/>
</dbReference>
<dbReference type="SUPFAM" id="SSF46785">
    <property type="entry name" value="Winged helix' DNA-binding domain"/>
    <property type="match status" value="1"/>
</dbReference>
<dbReference type="PROSITE" id="PS50186">
    <property type="entry name" value="DEP"/>
    <property type="match status" value="1"/>
</dbReference>
<feature type="domain" description="PH" evidence="4">
    <location>
        <begin position="6"/>
        <end position="106"/>
    </location>
</feature>
<dbReference type="Gene3D" id="2.30.29.30">
    <property type="entry name" value="Pleckstrin-homology domain (PH domain)/Phosphotyrosine-binding domain (PTB)"/>
    <property type="match status" value="2"/>
</dbReference>
<dbReference type="EMBL" id="BFAA01013280">
    <property type="protein sequence ID" value="GCB79142.1"/>
    <property type="molecule type" value="Genomic_DNA"/>
</dbReference>
<dbReference type="Proteomes" id="UP000288216">
    <property type="component" value="Unassembled WGS sequence"/>
</dbReference>
<dbReference type="InterPro" id="IPR001849">
    <property type="entry name" value="PH_domain"/>
</dbReference>
<dbReference type="PROSITE" id="PS50003">
    <property type="entry name" value="PH_DOMAIN"/>
    <property type="match status" value="2"/>
</dbReference>
<evidence type="ECO:0000256" key="1">
    <source>
        <dbReference type="ARBA" id="ARBA00022553"/>
    </source>
</evidence>
<gene>
    <name evidence="6" type="ORF">scyTo_0018709</name>
</gene>
<keyword evidence="7" id="KW-1185">Reference proteome</keyword>
<dbReference type="PANTHER" id="PTHR12092">
    <property type="entry name" value="PLECKSTRIN"/>
    <property type="match status" value="1"/>
</dbReference>
<sequence length="354" mass="40095">MQGETAVSREGFLVKRGHIVHNWKVRWFILSKDQIHYYKIEGGKKEARPRRTISLEGCTLHCPCMEYANRPLLIKLKAKNSIEHFLEASSREQRDSWAADIQKTIRASNPDRQEQPNSPAVLVDIPANVCLSHLIIDMQETGNGIKEMTNGEYGNTYKLCFTGATVIDWLVSRNVVQLRSDGVTIASLLIEDDFIVPVGDKSTKATWNMSGTEVFLDDSTALYCFAKNERKTDNDDIEIPLIELSGKIVKQGFLMKQGHKRKNWKVRRFVLRSEPSHLHYYDPCKETNNQPVGGLSLRGCLVSALEDHGIPPGIKGNVQGNLFKIITTDDVHYYIQAGSRVERSEWIQAIKQLA</sequence>
<evidence type="ECO:0000313" key="6">
    <source>
        <dbReference type="EMBL" id="GCB79142.1"/>
    </source>
</evidence>
<keyword evidence="2" id="KW-0677">Repeat</keyword>
<protein>
    <recommendedName>
        <fullName evidence="8">Pleckstrin</fullName>
    </recommendedName>
</protein>
<reference evidence="6 7" key="1">
    <citation type="journal article" date="2018" name="Nat. Ecol. Evol.">
        <title>Shark genomes provide insights into elasmobranch evolution and the origin of vertebrates.</title>
        <authorList>
            <person name="Hara Y"/>
            <person name="Yamaguchi K"/>
            <person name="Onimaru K"/>
            <person name="Kadota M"/>
            <person name="Koyanagi M"/>
            <person name="Keeley SD"/>
            <person name="Tatsumi K"/>
            <person name="Tanaka K"/>
            <person name="Motone F"/>
            <person name="Kageyama Y"/>
            <person name="Nozu R"/>
            <person name="Adachi N"/>
            <person name="Nishimura O"/>
            <person name="Nakagawa R"/>
            <person name="Tanegashima C"/>
            <person name="Kiyatake I"/>
            <person name="Matsumoto R"/>
            <person name="Murakumo K"/>
            <person name="Nishida K"/>
            <person name="Terakita A"/>
            <person name="Kuratani S"/>
            <person name="Sato K"/>
            <person name="Hyodo S Kuraku.S."/>
        </authorList>
    </citation>
    <scope>NUCLEOTIDE SEQUENCE [LARGE SCALE GENOMIC DNA]</scope>
</reference>
<evidence type="ECO:0000256" key="2">
    <source>
        <dbReference type="ARBA" id="ARBA00022737"/>
    </source>
</evidence>
<dbReference type="GO" id="GO:0030036">
    <property type="term" value="P:actin cytoskeleton organization"/>
    <property type="evidence" value="ECO:0007669"/>
    <property type="project" value="TreeGrafter"/>
</dbReference>
<dbReference type="Pfam" id="PF00169">
    <property type="entry name" value="PH"/>
    <property type="match status" value="2"/>
</dbReference>
<dbReference type="Gene3D" id="1.10.10.10">
    <property type="entry name" value="Winged helix-like DNA-binding domain superfamily/Winged helix DNA-binding domain"/>
    <property type="match status" value="1"/>
</dbReference>
<dbReference type="OrthoDB" id="185175at2759"/>
<dbReference type="FunFam" id="2.30.29.30:FF:000243">
    <property type="entry name" value="Pleckstrin 2"/>
    <property type="match status" value="1"/>
</dbReference>
<evidence type="ECO:0000256" key="3">
    <source>
        <dbReference type="ARBA" id="ARBA00022990"/>
    </source>
</evidence>
<comment type="caution">
    <text evidence="6">The sequence shown here is derived from an EMBL/GenBank/DDBJ whole genome shotgun (WGS) entry which is preliminary data.</text>
</comment>
<dbReference type="InterPro" id="IPR036390">
    <property type="entry name" value="WH_DNA-bd_sf"/>
</dbReference>
<keyword evidence="3" id="KW-0007">Acetylation</keyword>
<evidence type="ECO:0000259" key="4">
    <source>
        <dbReference type="PROSITE" id="PS50003"/>
    </source>
</evidence>
<dbReference type="OMA" id="CHRGTIM"/>
<dbReference type="InterPro" id="IPR037370">
    <property type="entry name" value="Pleckstrin"/>
</dbReference>
<proteinExistence type="predicted"/>
<evidence type="ECO:0008006" key="8">
    <source>
        <dbReference type="Google" id="ProtNLM"/>
    </source>
</evidence>